<feature type="domain" description="ABC transporter" evidence="3">
    <location>
        <begin position="5"/>
        <end position="252"/>
    </location>
</feature>
<evidence type="ECO:0000313" key="4">
    <source>
        <dbReference type="EMBL" id="SBW06980.1"/>
    </source>
</evidence>
<keyword evidence="1" id="KW-0547">Nucleotide-binding</keyword>
<dbReference type="PROSITE" id="PS50893">
    <property type="entry name" value="ABC_TRANSPORTER_2"/>
    <property type="match status" value="1"/>
</dbReference>
<dbReference type="GO" id="GO:0005886">
    <property type="term" value="C:plasma membrane"/>
    <property type="evidence" value="ECO:0007669"/>
    <property type="project" value="TreeGrafter"/>
</dbReference>
<dbReference type="GO" id="GO:0022857">
    <property type="term" value="F:transmembrane transporter activity"/>
    <property type="evidence" value="ECO:0007669"/>
    <property type="project" value="TreeGrafter"/>
</dbReference>
<gene>
    <name evidence="4" type="ORF">KL86CLO1_12239</name>
</gene>
<organism evidence="4">
    <name type="scientific">uncultured Eubacteriales bacterium</name>
    <dbReference type="NCBI Taxonomy" id="172733"/>
    <lineage>
        <taxon>Bacteria</taxon>
        <taxon>Bacillati</taxon>
        <taxon>Bacillota</taxon>
        <taxon>Clostridia</taxon>
        <taxon>Eubacteriales</taxon>
        <taxon>environmental samples</taxon>
    </lineage>
</organism>
<accession>A0A212K5H0</accession>
<keyword evidence="2 4" id="KW-0067">ATP-binding</keyword>
<dbReference type="InterPro" id="IPR003439">
    <property type="entry name" value="ABC_transporter-like_ATP-bd"/>
</dbReference>
<dbReference type="InterPro" id="IPR015854">
    <property type="entry name" value="ABC_transpr_LolD-like"/>
</dbReference>
<dbReference type="EMBL" id="FLUN01000001">
    <property type="protein sequence ID" value="SBW06980.1"/>
    <property type="molecule type" value="Genomic_DNA"/>
</dbReference>
<dbReference type="GO" id="GO:0005524">
    <property type="term" value="F:ATP binding"/>
    <property type="evidence" value="ECO:0007669"/>
    <property type="project" value="UniProtKB-KW"/>
</dbReference>
<dbReference type="Pfam" id="PF00005">
    <property type="entry name" value="ABC_tran"/>
    <property type="match status" value="1"/>
</dbReference>
<dbReference type="InterPro" id="IPR017871">
    <property type="entry name" value="ABC_transporter-like_CS"/>
</dbReference>
<evidence type="ECO:0000256" key="1">
    <source>
        <dbReference type="ARBA" id="ARBA00022741"/>
    </source>
</evidence>
<dbReference type="SMART" id="SM00382">
    <property type="entry name" value="AAA"/>
    <property type="match status" value="1"/>
</dbReference>
<dbReference type="Gene3D" id="3.40.50.300">
    <property type="entry name" value="P-loop containing nucleotide triphosphate hydrolases"/>
    <property type="match status" value="1"/>
</dbReference>
<dbReference type="PANTHER" id="PTHR24220:SF692">
    <property type="entry name" value="ABC TRANSPORTER DOMAIN-CONTAINING PROTEIN"/>
    <property type="match status" value="1"/>
</dbReference>
<protein>
    <submittedName>
        <fullName evidence="4">ABC transporter, ATP-binding protein</fullName>
    </submittedName>
</protein>
<evidence type="ECO:0000259" key="3">
    <source>
        <dbReference type="PROSITE" id="PS50893"/>
    </source>
</evidence>
<dbReference type="SUPFAM" id="SSF52540">
    <property type="entry name" value="P-loop containing nucleoside triphosphate hydrolases"/>
    <property type="match status" value="1"/>
</dbReference>
<dbReference type="PANTHER" id="PTHR24220">
    <property type="entry name" value="IMPORT ATP-BINDING PROTEIN"/>
    <property type="match status" value="1"/>
</dbReference>
<proteinExistence type="predicted"/>
<sequence>MPELVRLDHVNKVFNPGTVSQMGIFEDFSFVIREGEFISVVGSNGSGKTTMLNLICGSLPVDCGSILLGGKDITKMPEYRRAARIGRVFQDPAKGTCPTLTILENMSLADSKGGAFGLTRGVNHRRVDYYKSQLELLHLGLEDKLHQQVGVLSGGQRQALALLISAMTPIDLLVLDEHTAALDPKSAENVMELTDRIVREKKLSAIMVTHNLRFAVEYGSRLVMMDRGRCVIDAAGEEKAGYKIEELLKVFNEISIECGN</sequence>
<evidence type="ECO:0000256" key="2">
    <source>
        <dbReference type="ARBA" id="ARBA00022840"/>
    </source>
</evidence>
<dbReference type="InterPro" id="IPR003593">
    <property type="entry name" value="AAA+_ATPase"/>
</dbReference>
<dbReference type="InterPro" id="IPR027417">
    <property type="entry name" value="P-loop_NTPase"/>
</dbReference>
<dbReference type="AlphaFoldDB" id="A0A212K5H0"/>
<dbReference type="GO" id="GO:0016887">
    <property type="term" value="F:ATP hydrolysis activity"/>
    <property type="evidence" value="ECO:0007669"/>
    <property type="project" value="InterPro"/>
</dbReference>
<dbReference type="PROSITE" id="PS00211">
    <property type="entry name" value="ABC_TRANSPORTER_1"/>
    <property type="match status" value="1"/>
</dbReference>
<reference evidence="4" key="1">
    <citation type="submission" date="2016-04" db="EMBL/GenBank/DDBJ databases">
        <authorList>
            <person name="Evans L.H."/>
            <person name="Alamgir A."/>
            <person name="Owens N."/>
            <person name="Weber N.D."/>
            <person name="Virtaneva K."/>
            <person name="Barbian K."/>
            <person name="Babar A."/>
            <person name="Rosenke K."/>
        </authorList>
    </citation>
    <scope>NUCLEOTIDE SEQUENCE</scope>
    <source>
        <strain evidence="4">86</strain>
    </source>
</reference>
<name>A0A212K5H0_9FIRM</name>